<organism evidence="4 5">
    <name type="scientific">Carex littledalei</name>
    <dbReference type="NCBI Taxonomy" id="544730"/>
    <lineage>
        <taxon>Eukaryota</taxon>
        <taxon>Viridiplantae</taxon>
        <taxon>Streptophyta</taxon>
        <taxon>Embryophyta</taxon>
        <taxon>Tracheophyta</taxon>
        <taxon>Spermatophyta</taxon>
        <taxon>Magnoliopsida</taxon>
        <taxon>Liliopsida</taxon>
        <taxon>Poales</taxon>
        <taxon>Cyperaceae</taxon>
        <taxon>Cyperoideae</taxon>
        <taxon>Cariceae</taxon>
        <taxon>Carex</taxon>
        <taxon>Carex subgen. Euthyceras</taxon>
    </lineage>
</organism>
<dbReference type="FunFam" id="1.25.70.10:FF:000015">
    <property type="entry name" value="Mitochondrial transcription termination factor family protein"/>
    <property type="match status" value="1"/>
</dbReference>
<dbReference type="PANTHER" id="PTHR13068:SF3">
    <property type="entry name" value="MITOCHONDRIAL TRANSCRIPTION TERMINATION FACTOR FAMILY PROTEIN"/>
    <property type="match status" value="1"/>
</dbReference>
<evidence type="ECO:0000256" key="2">
    <source>
        <dbReference type="ARBA" id="ARBA00022472"/>
    </source>
</evidence>
<keyword evidence="2" id="KW-0804">Transcription</keyword>
<dbReference type="InterPro" id="IPR038538">
    <property type="entry name" value="MTERF_sf"/>
</dbReference>
<dbReference type="InterPro" id="IPR003690">
    <property type="entry name" value="MTERF"/>
</dbReference>
<sequence>MATRLLYQAPTLTLTLTLLSPSNHHRSKSLHLFSLHNTPIPPLSCKFKPHNILPVQCFSLNGEPRDEAHEAIVSLLIEHGASEEDSIFIASNSPNYLQMIVDSVHELDELGLWDSWDNGLFKQEEMEISGLGFGKKVYYMAKSKGDKGILPFLESLGVKLSSAKVLVSYLQSDTLPNLLNKVQFLKEGLFCGDVYTYKKYTGKNAKRMMVNLSIRADEDIQSTLSFFQKMEARHGGLEILGCGSVSFPLLIETFPRLLLCPVENHLQHLFELLASIGVPRDDVASILLCFPPAFFYDVQKTIKLRISALEKVWDKKEIPRMLVKYPWILSACILANYKQILTFFFKLKVPKRDVDAAIQSWPHILGLSLRRLNRTIDCFSELSVSKQRLVPVITESPQLLLRKPSEFSEVVLFLEEMEFDHPTIGKTLCRCPKIFAANVENTLRRKIKFLIDFGFSNEHMPRIIRKYPELLLLDPDKTLHPRLEYLISIGIPKRKVCSMVHRFSPILGYSIENVIKPKLEFLLNTMGKPLREIVDYPRYFSYSLEKKIKPRYFVLKRRNAECNLEKMLYKSDDDFAEEFMSFDRLLLVPNKIDSGERGREYSENEIN</sequence>
<keyword evidence="2" id="KW-0806">Transcription termination</keyword>
<proteinExistence type="inferred from homology"/>
<reference evidence="4" key="1">
    <citation type="submission" date="2020-01" db="EMBL/GenBank/DDBJ databases">
        <title>Genome sequence of Kobresia littledalei, the first chromosome-level genome in the family Cyperaceae.</title>
        <authorList>
            <person name="Qu G."/>
        </authorList>
    </citation>
    <scope>NUCLEOTIDE SEQUENCE</scope>
    <source>
        <strain evidence="4">C.B.Clarke</strain>
        <tissue evidence="4">Leaf</tissue>
    </source>
</reference>
<dbReference type="OrthoDB" id="637682at2759"/>
<dbReference type="Pfam" id="PF02536">
    <property type="entry name" value="mTERF"/>
    <property type="match status" value="1"/>
</dbReference>
<dbReference type="SMART" id="SM00733">
    <property type="entry name" value="Mterf"/>
    <property type="match status" value="9"/>
</dbReference>
<keyword evidence="2" id="KW-0805">Transcription regulation</keyword>
<evidence type="ECO:0000256" key="1">
    <source>
        <dbReference type="ARBA" id="ARBA00007692"/>
    </source>
</evidence>
<protein>
    <submittedName>
        <fullName evidence="4">mTERF</fullName>
    </submittedName>
</protein>
<dbReference type="PANTHER" id="PTHR13068">
    <property type="entry name" value="CGI-12 PROTEIN-RELATED"/>
    <property type="match status" value="1"/>
</dbReference>
<keyword evidence="5" id="KW-1185">Reference proteome</keyword>
<evidence type="ECO:0000256" key="3">
    <source>
        <dbReference type="ARBA" id="ARBA00022946"/>
    </source>
</evidence>
<comment type="caution">
    <text evidence="4">The sequence shown here is derived from an EMBL/GenBank/DDBJ whole genome shotgun (WGS) entry which is preliminary data.</text>
</comment>
<keyword evidence="3" id="KW-0809">Transit peptide</keyword>
<dbReference type="AlphaFoldDB" id="A0A833QXP2"/>
<dbReference type="GO" id="GO:0006353">
    <property type="term" value="P:DNA-templated transcription termination"/>
    <property type="evidence" value="ECO:0007669"/>
    <property type="project" value="UniProtKB-KW"/>
</dbReference>
<accession>A0A833QXP2</accession>
<dbReference type="Gene3D" id="1.25.70.10">
    <property type="entry name" value="Transcription termination factor 3, mitochondrial"/>
    <property type="match status" value="2"/>
</dbReference>
<evidence type="ECO:0000313" key="5">
    <source>
        <dbReference type="Proteomes" id="UP000623129"/>
    </source>
</evidence>
<dbReference type="EMBL" id="SWLB01000014">
    <property type="protein sequence ID" value="KAF3329521.1"/>
    <property type="molecule type" value="Genomic_DNA"/>
</dbReference>
<gene>
    <name evidence="4" type="ORF">FCM35_KLT04852</name>
</gene>
<dbReference type="GO" id="GO:0003676">
    <property type="term" value="F:nucleic acid binding"/>
    <property type="evidence" value="ECO:0007669"/>
    <property type="project" value="InterPro"/>
</dbReference>
<comment type="similarity">
    <text evidence="1">Belongs to the mTERF family.</text>
</comment>
<dbReference type="Proteomes" id="UP000623129">
    <property type="component" value="Unassembled WGS sequence"/>
</dbReference>
<name>A0A833QXP2_9POAL</name>
<evidence type="ECO:0000313" key="4">
    <source>
        <dbReference type="EMBL" id="KAF3329521.1"/>
    </source>
</evidence>